<dbReference type="Pfam" id="PF00005">
    <property type="entry name" value="ABC_tran"/>
    <property type="match status" value="1"/>
</dbReference>
<reference evidence="7 8" key="1">
    <citation type="journal article" date="2013" name="BMC Genomics">
        <title>Reconstruction of the lipid metabolism for the microalga Monoraphidium neglectum from its genome sequence reveals characteristics suitable for biofuel production.</title>
        <authorList>
            <person name="Bogen C."/>
            <person name="Al-Dilaimi A."/>
            <person name="Albersmeier A."/>
            <person name="Wichmann J."/>
            <person name="Grundmann M."/>
            <person name="Rupp O."/>
            <person name="Lauersen K.J."/>
            <person name="Blifernez-Klassen O."/>
            <person name="Kalinowski J."/>
            <person name="Goesmann A."/>
            <person name="Mussgnug J.H."/>
            <person name="Kruse O."/>
        </authorList>
    </citation>
    <scope>NUCLEOTIDE SEQUENCE [LARGE SCALE GENOMIC DNA]</scope>
    <source>
        <strain evidence="7 8">SAG 48.87</strain>
    </source>
</reference>
<dbReference type="KEGG" id="mng:MNEG_0093"/>
<dbReference type="Gene3D" id="3.40.50.300">
    <property type="entry name" value="P-loop containing nucleotide triphosphate hydrolases"/>
    <property type="match status" value="1"/>
</dbReference>
<keyword evidence="2" id="KW-0813">Transport</keyword>
<dbReference type="SUPFAM" id="SSF52540">
    <property type="entry name" value="P-loop containing nucleoside triphosphate hydrolases"/>
    <property type="match status" value="1"/>
</dbReference>
<name>A0A0D2MZJ2_9CHLO</name>
<dbReference type="GO" id="GO:0005524">
    <property type="term" value="F:ATP binding"/>
    <property type="evidence" value="ECO:0007669"/>
    <property type="project" value="InterPro"/>
</dbReference>
<dbReference type="PANTHER" id="PTHR48041">
    <property type="entry name" value="ABC TRANSPORTER G FAMILY MEMBER 28"/>
    <property type="match status" value="1"/>
</dbReference>
<dbReference type="OrthoDB" id="66620at2759"/>
<gene>
    <name evidence="7" type="ORF">MNEG_0093</name>
</gene>
<proteinExistence type="predicted"/>
<evidence type="ECO:0000256" key="2">
    <source>
        <dbReference type="ARBA" id="ARBA00022448"/>
    </source>
</evidence>
<dbReference type="Proteomes" id="UP000054498">
    <property type="component" value="Unassembled WGS sequence"/>
</dbReference>
<evidence type="ECO:0000313" key="7">
    <source>
        <dbReference type="EMBL" id="KIZ07840.1"/>
    </source>
</evidence>
<keyword evidence="5" id="KW-0472">Membrane</keyword>
<evidence type="ECO:0000256" key="4">
    <source>
        <dbReference type="ARBA" id="ARBA00022989"/>
    </source>
</evidence>
<dbReference type="RefSeq" id="XP_013906859.1">
    <property type="nucleotide sequence ID" value="XM_014051405.1"/>
</dbReference>
<evidence type="ECO:0000256" key="1">
    <source>
        <dbReference type="ARBA" id="ARBA00004141"/>
    </source>
</evidence>
<dbReference type="GO" id="GO:0016887">
    <property type="term" value="F:ATP hydrolysis activity"/>
    <property type="evidence" value="ECO:0007669"/>
    <property type="project" value="InterPro"/>
</dbReference>
<dbReference type="PANTHER" id="PTHR48041:SF91">
    <property type="entry name" value="ABC TRANSPORTER G FAMILY MEMBER 28"/>
    <property type="match status" value="1"/>
</dbReference>
<evidence type="ECO:0000256" key="5">
    <source>
        <dbReference type="ARBA" id="ARBA00023136"/>
    </source>
</evidence>
<keyword evidence="3" id="KW-0812">Transmembrane</keyword>
<evidence type="ECO:0000256" key="3">
    <source>
        <dbReference type="ARBA" id="ARBA00022692"/>
    </source>
</evidence>
<accession>A0A0D2MZJ2</accession>
<dbReference type="InterPro" id="IPR027417">
    <property type="entry name" value="P-loop_NTPase"/>
</dbReference>
<protein>
    <recommendedName>
        <fullName evidence="6">ABC transporter domain-containing protein</fullName>
    </recommendedName>
</protein>
<comment type="subcellular location">
    <subcellularLocation>
        <location evidence="1">Membrane</location>
        <topology evidence="1">Multi-pass membrane protein</topology>
    </subcellularLocation>
</comment>
<dbReference type="GO" id="GO:0042626">
    <property type="term" value="F:ATPase-coupled transmembrane transporter activity"/>
    <property type="evidence" value="ECO:0007669"/>
    <property type="project" value="TreeGrafter"/>
</dbReference>
<dbReference type="AlphaFoldDB" id="A0A0D2MZJ2"/>
<keyword evidence="8" id="KW-1185">Reference proteome</keyword>
<sequence>MVVHRQSLPSNPLEKGISGGQAKRTNIGIALITNPRVLMLDEPTSGLDSFTANEVISLVKGLTSEGVTIVATIHSPTAYAFSLFDRRGRLVYFGPSGAPAIKYVRSLCPEEPLGWASDVAASFPQRVEAARTVGQC</sequence>
<organism evidence="7 8">
    <name type="scientific">Monoraphidium neglectum</name>
    <dbReference type="NCBI Taxonomy" id="145388"/>
    <lineage>
        <taxon>Eukaryota</taxon>
        <taxon>Viridiplantae</taxon>
        <taxon>Chlorophyta</taxon>
        <taxon>core chlorophytes</taxon>
        <taxon>Chlorophyceae</taxon>
        <taxon>CS clade</taxon>
        <taxon>Sphaeropleales</taxon>
        <taxon>Selenastraceae</taxon>
        <taxon>Monoraphidium</taxon>
    </lineage>
</organism>
<dbReference type="InterPro" id="IPR003439">
    <property type="entry name" value="ABC_transporter-like_ATP-bd"/>
</dbReference>
<evidence type="ECO:0000313" key="8">
    <source>
        <dbReference type="Proteomes" id="UP000054498"/>
    </source>
</evidence>
<dbReference type="InterPro" id="IPR050352">
    <property type="entry name" value="ABCG_transporters"/>
</dbReference>
<dbReference type="EMBL" id="KK100228">
    <property type="protein sequence ID" value="KIZ07840.1"/>
    <property type="molecule type" value="Genomic_DNA"/>
</dbReference>
<dbReference type="GO" id="GO:0016020">
    <property type="term" value="C:membrane"/>
    <property type="evidence" value="ECO:0007669"/>
    <property type="project" value="UniProtKB-SubCell"/>
</dbReference>
<evidence type="ECO:0000259" key="6">
    <source>
        <dbReference type="Pfam" id="PF00005"/>
    </source>
</evidence>
<dbReference type="GeneID" id="25726211"/>
<feature type="domain" description="ABC transporter" evidence="6">
    <location>
        <begin position="12"/>
        <end position="45"/>
    </location>
</feature>
<keyword evidence="4" id="KW-1133">Transmembrane helix</keyword>